<dbReference type="PANTHER" id="PTHR46844:SF1">
    <property type="entry name" value="SLR5058 PROTEIN"/>
    <property type="match status" value="1"/>
</dbReference>
<dbReference type="Gene3D" id="3.40.50.300">
    <property type="entry name" value="P-loop containing nucleotide triphosphate hydrolases"/>
    <property type="match status" value="1"/>
</dbReference>
<evidence type="ECO:0000313" key="2">
    <source>
        <dbReference type="Proteomes" id="UP000887566"/>
    </source>
</evidence>
<dbReference type="AlphaFoldDB" id="A0A914UID0"/>
<dbReference type="SUPFAM" id="SSF52540">
    <property type="entry name" value="P-loop containing nucleoside triphosphate hydrolases"/>
    <property type="match status" value="1"/>
</dbReference>
<reference evidence="3" key="1">
    <citation type="submission" date="2022-11" db="UniProtKB">
        <authorList>
            <consortium name="WormBaseParasite"/>
        </authorList>
    </citation>
    <scope>IDENTIFICATION</scope>
</reference>
<dbReference type="PANTHER" id="PTHR46844">
    <property type="entry name" value="SLR5058 PROTEIN"/>
    <property type="match status" value="1"/>
</dbReference>
<accession>A0A914UID0</accession>
<organism evidence="2 3">
    <name type="scientific">Plectus sambesii</name>
    <dbReference type="NCBI Taxonomy" id="2011161"/>
    <lineage>
        <taxon>Eukaryota</taxon>
        <taxon>Metazoa</taxon>
        <taxon>Ecdysozoa</taxon>
        <taxon>Nematoda</taxon>
        <taxon>Chromadorea</taxon>
        <taxon>Plectida</taxon>
        <taxon>Plectina</taxon>
        <taxon>Plectoidea</taxon>
        <taxon>Plectidae</taxon>
        <taxon>Plectus</taxon>
    </lineage>
</organism>
<dbReference type="InterPro" id="IPR007111">
    <property type="entry name" value="NACHT_NTPase"/>
</dbReference>
<keyword evidence="2" id="KW-1185">Reference proteome</keyword>
<dbReference type="InterPro" id="IPR027417">
    <property type="entry name" value="P-loop_NTPase"/>
</dbReference>
<name>A0A914UID0_9BILA</name>
<dbReference type="Pfam" id="PF05729">
    <property type="entry name" value="NACHT"/>
    <property type="match status" value="1"/>
</dbReference>
<protein>
    <submittedName>
        <fullName evidence="3">NACHT domain-containing protein</fullName>
    </submittedName>
</protein>
<dbReference type="WBParaSite" id="PSAMB.scaffold1028size36926.g10388.t1">
    <property type="protein sequence ID" value="PSAMB.scaffold1028size36926.g10388.t1"/>
    <property type="gene ID" value="PSAMB.scaffold1028size36926.g10388"/>
</dbReference>
<dbReference type="PROSITE" id="PS50837">
    <property type="entry name" value="NACHT"/>
    <property type="match status" value="1"/>
</dbReference>
<dbReference type="Proteomes" id="UP000887566">
    <property type="component" value="Unplaced"/>
</dbReference>
<proteinExistence type="predicted"/>
<sequence length="556" mass="63292">MADVTGILTGGFNLLCGNWIQDRTKPNPKNWKLISKVKDFARDDVSKIQDGFAQLSLERARENLNSAHDLVQKRYEEKGKGKSWSTDPALVTQLQSYYRAAKDAALEHFGYDTTITHRATRIEALQIAMFSEAYGLFVTNQCLGNGVEAEKYLALIFNDDDLRHALKYALGRIDEKAEIRGDEVIHLIEVLQTLSKQKIDEEIISKSGLISAKRSRNYPKLLRERLEESKLESLIDIGFTTIADQLRQLYKSKYMKVSPLSFLLPQEFHMDKMWAPLTLGKRGNDDRDFVNGIEAYDKTIKLALKKNKLTIVTGKPFFGKTTLAQKIAYDWAVEKDKDYDLVLLAPIRDVPQLNMQENYAEILDMVVAYIESISGCNFDYLLRMDFSNRKLLVILDGYDEERTEGMCTELHKLLQPPKKNAPDQPKYHILITNRPSKTILRAKEASFLSITGFHTDDQRKEFIRRHVETTGQGDVLKIMEIVRNVGPNHDLIESPLMLTLICLLHDKLETKGHRSASEGYQPGVWGGCDPSPFFTHVSFHPVLTETAATPRFSGSK</sequence>
<feature type="domain" description="NACHT" evidence="1">
    <location>
        <begin position="308"/>
        <end position="436"/>
    </location>
</feature>
<evidence type="ECO:0000313" key="3">
    <source>
        <dbReference type="WBParaSite" id="PSAMB.scaffold1028size36926.g10388.t1"/>
    </source>
</evidence>
<evidence type="ECO:0000259" key="1">
    <source>
        <dbReference type="PROSITE" id="PS50837"/>
    </source>
</evidence>